<feature type="compositionally biased region" description="Pro residues" evidence="3">
    <location>
        <begin position="69"/>
        <end position="107"/>
    </location>
</feature>
<dbReference type="InterPro" id="IPR005158">
    <property type="entry name" value="BTAD"/>
</dbReference>
<dbReference type="InterPro" id="IPR051677">
    <property type="entry name" value="AfsR-DnrI-RedD_regulator"/>
</dbReference>
<feature type="compositionally biased region" description="Basic and acidic residues" evidence="3">
    <location>
        <begin position="53"/>
        <end position="66"/>
    </location>
</feature>
<dbReference type="RefSeq" id="WP_244405517.1">
    <property type="nucleotide sequence ID" value="NZ_JBFACJ010000001.1"/>
</dbReference>
<dbReference type="EMBL" id="JBICBM010000001">
    <property type="protein sequence ID" value="MFF9880554.1"/>
    <property type="molecule type" value="Genomic_DNA"/>
</dbReference>
<feature type="compositionally biased region" description="Low complexity" evidence="3">
    <location>
        <begin position="311"/>
        <end position="321"/>
    </location>
</feature>
<evidence type="ECO:0000256" key="3">
    <source>
        <dbReference type="SAM" id="MobiDB-lite"/>
    </source>
</evidence>
<dbReference type="InterPro" id="IPR011009">
    <property type="entry name" value="Kinase-like_dom_sf"/>
</dbReference>
<feature type="region of interest" description="Disordered" evidence="3">
    <location>
        <begin position="536"/>
        <end position="557"/>
    </location>
</feature>
<evidence type="ECO:0000313" key="5">
    <source>
        <dbReference type="EMBL" id="MFF9880554.1"/>
    </source>
</evidence>
<evidence type="ECO:0000259" key="4">
    <source>
        <dbReference type="Pfam" id="PF03704"/>
    </source>
</evidence>
<dbReference type="InterPro" id="IPR047738">
    <property type="entry name" value="SAV_2336-like_N"/>
</dbReference>
<dbReference type="CDD" id="cd01427">
    <property type="entry name" value="HAD_like"/>
    <property type="match status" value="1"/>
</dbReference>
<dbReference type="InterPro" id="IPR023214">
    <property type="entry name" value="HAD_sf"/>
</dbReference>
<dbReference type="Gene3D" id="1.10.10.10">
    <property type="entry name" value="Winged helix-like DNA-binding domain superfamily/Winged helix DNA-binding domain"/>
    <property type="match status" value="1"/>
</dbReference>
<protein>
    <submittedName>
        <fullName evidence="5">SAV_2336 N-terminal domain-related protein</fullName>
    </submittedName>
</protein>
<feature type="region of interest" description="Disordered" evidence="3">
    <location>
        <begin position="38"/>
        <end position="111"/>
    </location>
</feature>
<dbReference type="InterPro" id="IPR036388">
    <property type="entry name" value="WH-like_DNA-bd_sf"/>
</dbReference>
<accession>A0ABW6YQJ1</accession>
<gene>
    <name evidence="5" type="ORF">ACF1HC_02890</name>
</gene>
<evidence type="ECO:0000256" key="1">
    <source>
        <dbReference type="ARBA" id="ARBA00023015"/>
    </source>
</evidence>
<comment type="caution">
    <text evidence="5">The sequence shown here is derived from an EMBL/GenBank/DDBJ whole genome shotgun (WGS) entry which is preliminary data.</text>
</comment>
<evidence type="ECO:0000256" key="2">
    <source>
        <dbReference type="ARBA" id="ARBA00023163"/>
    </source>
</evidence>
<feature type="domain" description="Bacterial transcriptional activator" evidence="4">
    <location>
        <begin position="885"/>
        <end position="949"/>
    </location>
</feature>
<feature type="region of interest" description="Disordered" evidence="3">
    <location>
        <begin position="311"/>
        <end position="339"/>
    </location>
</feature>
<dbReference type="Pfam" id="PF03704">
    <property type="entry name" value="BTAD"/>
    <property type="match status" value="1"/>
</dbReference>
<dbReference type="Proteomes" id="UP001603418">
    <property type="component" value="Unassembled WGS sequence"/>
</dbReference>
<sequence length="1515" mass="162364">MSSDPAGSPDPVVRLADVLARASDGVRPTPLELAEVLWLARHMRPGTGTTGRETGEREAEGQESAERTPPSPPPPTPTPPPEQPPPAPEPSAPAGPPPAHEPPPAPARVPLHLPARRPARAAVRPHAPLLAPAPPMLRHRLALHRALRPLARRTDAPVGRELDERATADRIARLGADPAWWLPVLRPARERWLRLNLVYDAGPTMPVWRPLVRELHAVLGESGAFRTVGLYRADADGRVRGPGVPAPADGRTVTLLISDCMGPQWREGPAGKRWYATLHRWARRMPLAVVNPLPEHLWRDTALPAEPGTLSAPHPAAPSAALTFTPYEPGPDEPVRPGGSVPLPVLEPEPRWLAHWAGLLATPGGAEFPAAVAGLGRPLPADAEDRTDVGRLTAEELVLRFRATASPEAVRLAGHLAVGRPDLPVMRLVQAAVEPDPRPRHLAEVILSGMLTTVPGGPAGCYAFRDGVRELLLLGLPRTERHRTTELLDRIGEFIDRRAGRAPGEFRASVPSARGAGTAVEDDPFAMVREDSARRLSADGTRDLSADGTRVSSAEDARGLSADGTGALFAGRYRLLRPVEGTLIGDSTGWPAEGMGWLAEDTREGDAPVVVHRYPALYADADFTERCRRLRLVRHPLVAPVLDHGIEGDVPYVVRASVPGRTLLRRLEETGGRLPVEELVALLPKLAMGIDALYTGGGSRGLLRPDTVVLTPYGPVLTCLTSAPLAVEGHVGALRTLGRLIRDIHGGDAPEELETRLDTAASELLSESPEVQRHGVELLLGLDSGPRPGPLGFSLFGPLEVTRDGRPLPVPLPHDQAVLCMLLLNRGRPAPPEELASGLSDTPWASTSSVESCLLRLRWALGPDLLTTDDGHALDFGNVSAPEDIDVFRFRRLAAGAQRSRAAGDRGNARQQAAQALELWQGEPLHRVPGRAAQDVREELEALRRTLHTILETEEEPPAEPPGIHFTADDLTGRPEARVTLEAAVHEILARGSVSPRQYEVTVRPDGYLVRTAPGAYLLPVLVAVLRELPYALTRLSDPPRLTVTFGRPPVAPPATAADVTIVVPPALYDEFAASSAAQRARSFRPLFTDGDPDSPPAAWYCPLGPKAAEPGERDLVQGPFITADLRELGVPTPGRTAVVHTRPDGPLTLLDPIQPYGTRPPRPETYYSVDLTSHEIRRIVSLPSSGKGAFQAAVLLTWRVADPVAFVRAEATGIPELLLRHLCAAAAPITRRHPLRRAGAAQRAVNTGVTDWPVPGLAVSCAVQLVPEWAPAPAAEPPVPSRRRLSTLLDDAETVLVGFEGPLTRLFTTHSAREAVLDLLSVVADHRDPQDALSGRPLPASSAAGREAFAHPLDLLRAFAHDRLGPLLGARLGELELAAVPDAPMTHRSLALVRALHRSGRRVSVVTDVSTAAVHHCLLPYRLPLAGVHGRRDDLGLLTPHPDCLLRALDAAGTPPRGGVLISSSVAELTAAQQLGVRFIGYAPTAAGRRRLRGEGSEVTVSSLEPLLEAARVL</sequence>
<dbReference type="PANTHER" id="PTHR35807">
    <property type="entry name" value="TRANSCRIPTIONAL REGULATOR REDD-RELATED"/>
    <property type="match status" value="1"/>
</dbReference>
<dbReference type="SUPFAM" id="SSF56784">
    <property type="entry name" value="HAD-like"/>
    <property type="match status" value="1"/>
</dbReference>
<dbReference type="InterPro" id="IPR036412">
    <property type="entry name" value="HAD-like_sf"/>
</dbReference>
<feature type="compositionally biased region" description="Basic and acidic residues" evidence="3">
    <location>
        <begin position="536"/>
        <end position="545"/>
    </location>
</feature>
<keyword evidence="1" id="KW-0805">Transcription regulation</keyword>
<dbReference type="PANTHER" id="PTHR35807:SF1">
    <property type="entry name" value="TRANSCRIPTIONAL REGULATOR REDD"/>
    <property type="match status" value="1"/>
</dbReference>
<keyword evidence="2" id="KW-0804">Transcription</keyword>
<keyword evidence="6" id="KW-1185">Reference proteome</keyword>
<dbReference type="Gene3D" id="3.40.50.1000">
    <property type="entry name" value="HAD superfamily/HAD-like"/>
    <property type="match status" value="1"/>
</dbReference>
<organism evidence="5 6">
    <name type="scientific">Streptomyces eurythermus</name>
    <dbReference type="NCBI Taxonomy" id="42237"/>
    <lineage>
        <taxon>Bacteria</taxon>
        <taxon>Bacillati</taxon>
        <taxon>Actinomycetota</taxon>
        <taxon>Actinomycetes</taxon>
        <taxon>Kitasatosporales</taxon>
        <taxon>Streptomycetaceae</taxon>
        <taxon>Streptomyces</taxon>
    </lineage>
</organism>
<reference evidence="5 6" key="1">
    <citation type="submission" date="2024-10" db="EMBL/GenBank/DDBJ databases">
        <title>The Natural Products Discovery Center: Release of the First 8490 Sequenced Strains for Exploring Actinobacteria Biosynthetic Diversity.</title>
        <authorList>
            <person name="Kalkreuter E."/>
            <person name="Kautsar S.A."/>
            <person name="Yang D."/>
            <person name="Bader C.D."/>
            <person name="Teijaro C.N."/>
            <person name="Fluegel L."/>
            <person name="Davis C.M."/>
            <person name="Simpson J.R."/>
            <person name="Lauterbach L."/>
            <person name="Steele A.D."/>
            <person name="Gui C."/>
            <person name="Meng S."/>
            <person name="Li G."/>
            <person name="Viehrig K."/>
            <person name="Ye F."/>
            <person name="Su P."/>
            <person name="Kiefer A.F."/>
            <person name="Nichols A."/>
            <person name="Cepeda A.J."/>
            <person name="Yan W."/>
            <person name="Fan B."/>
            <person name="Jiang Y."/>
            <person name="Adhikari A."/>
            <person name="Zheng C.-J."/>
            <person name="Schuster L."/>
            <person name="Cowan T.M."/>
            <person name="Smanski M.J."/>
            <person name="Chevrette M.G."/>
            <person name="De Carvalho L.P.S."/>
            <person name="Shen B."/>
        </authorList>
    </citation>
    <scope>NUCLEOTIDE SEQUENCE [LARGE SCALE GENOMIC DNA]</scope>
    <source>
        <strain evidence="5 6">NPDC013366</strain>
    </source>
</reference>
<evidence type="ECO:0000313" key="6">
    <source>
        <dbReference type="Proteomes" id="UP001603418"/>
    </source>
</evidence>
<dbReference type="NCBIfam" id="NF041121">
    <property type="entry name" value="SAV_2336_NTERM"/>
    <property type="match status" value="1"/>
</dbReference>
<dbReference type="SUPFAM" id="SSF56112">
    <property type="entry name" value="Protein kinase-like (PK-like)"/>
    <property type="match status" value="1"/>
</dbReference>
<name>A0ABW6YQJ1_9ACTN</name>
<proteinExistence type="predicted"/>